<evidence type="ECO:0000256" key="1">
    <source>
        <dbReference type="ARBA" id="ARBA00005575"/>
    </source>
</evidence>
<dbReference type="PROSITE" id="PS50006">
    <property type="entry name" value="FHA_DOMAIN"/>
    <property type="match status" value="1"/>
</dbReference>
<evidence type="ECO:0000259" key="6">
    <source>
        <dbReference type="PROSITE" id="PS50006"/>
    </source>
</evidence>
<dbReference type="Gene3D" id="3.30.200.20">
    <property type="entry name" value="Phosphorylase Kinase, domain 1"/>
    <property type="match status" value="1"/>
</dbReference>
<sequence>MSTQSQSKSDDLGELLIIDKHYNELDPEVESYGADGGNLKTITIERDKSITIGRSQSNSLIITHPSISVVHCLIWNIQFDEHSIPLVYIKDESLNGTFLNGHNIGKGATYLLNHNDIITIKFGVSLRFQSAYGFDESNYGRSVIQQNCIATDFEKWKVNDRILGNGTFGNVFVCQNKGLRNKLYAVKIIKNVVNEVSFEPKILLKLNHVIYDAIILKSKLYIFEDLIAGGDLFSYLSNGTVLKPLPEFESLVITFQILIALDYLHSNNVVHRDLKLDNILLATPEPFTKIILADFGIAKSTSSTKRRMFTAVGTPEYCAPEVGFEYTKVPAHLRTSLLGSQTIRKGYDSRCDIWSLGIIVHILLSGISPFYGDGTEVSIIKNAKRGDLSFSAAQWKKVSLRSQLFVKCLLSVDVRKRFTVKECFNHEWIRRHNCELDAIYKKILTR</sequence>
<feature type="binding site" evidence="4">
    <location>
        <position position="187"/>
    </location>
    <ligand>
        <name>ATP</name>
        <dbReference type="ChEBI" id="CHEBI:30616"/>
    </ligand>
</feature>
<feature type="domain" description="FHA" evidence="6">
    <location>
        <begin position="50"/>
        <end position="104"/>
    </location>
</feature>
<evidence type="ECO:0000256" key="2">
    <source>
        <dbReference type="ARBA" id="ARBA00022741"/>
    </source>
</evidence>
<dbReference type="PROSITE" id="PS00108">
    <property type="entry name" value="PROTEIN_KINASE_ST"/>
    <property type="match status" value="1"/>
</dbReference>
<gene>
    <name evidence="8" type="ORF">WICMUC_003434</name>
</gene>
<proteinExistence type="inferred from homology"/>
<keyword evidence="9" id="KW-1185">Reference proteome</keyword>
<reference evidence="8" key="1">
    <citation type="journal article" date="2021" name="Open Biol.">
        <title>Shared evolutionary footprints suggest mitochondrial oxidative damage underlies multiple complex I losses in fungi.</title>
        <authorList>
            <person name="Schikora-Tamarit M.A."/>
            <person name="Marcet-Houben M."/>
            <person name="Nosek J."/>
            <person name="Gabaldon T."/>
        </authorList>
    </citation>
    <scope>NUCLEOTIDE SEQUENCE</scope>
    <source>
        <strain evidence="8">CBS6341</strain>
    </source>
</reference>
<protein>
    <recommendedName>
        <fullName evidence="10">Protein kinase domain-containing protein</fullName>
    </recommendedName>
</protein>
<dbReference type="PROSITE" id="PS00107">
    <property type="entry name" value="PROTEIN_KINASE_ATP"/>
    <property type="match status" value="1"/>
</dbReference>
<keyword evidence="5" id="KW-0808">Transferase</keyword>
<keyword evidence="2 4" id="KW-0547">Nucleotide-binding</keyword>
<dbReference type="InterPro" id="IPR000253">
    <property type="entry name" value="FHA_dom"/>
</dbReference>
<dbReference type="GO" id="GO:0004674">
    <property type="term" value="F:protein serine/threonine kinase activity"/>
    <property type="evidence" value="ECO:0007669"/>
    <property type="project" value="UniProtKB-KW"/>
</dbReference>
<dbReference type="OrthoDB" id="74764at2759"/>
<name>A0A9P8PLE0_9ASCO</name>
<comment type="caution">
    <text evidence="8">The sequence shown here is derived from an EMBL/GenBank/DDBJ whole genome shotgun (WGS) entry which is preliminary data.</text>
</comment>
<dbReference type="AlphaFoldDB" id="A0A9P8PLE0"/>
<dbReference type="PROSITE" id="PS50011">
    <property type="entry name" value="PROTEIN_KINASE_DOM"/>
    <property type="match status" value="1"/>
</dbReference>
<dbReference type="SUPFAM" id="SSF56112">
    <property type="entry name" value="Protein kinase-like (PK-like)"/>
    <property type="match status" value="1"/>
</dbReference>
<dbReference type="SMART" id="SM00220">
    <property type="entry name" value="S_TKc"/>
    <property type="match status" value="1"/>
</dbReference>
<evidence type="ECO:0000256" key="4">
    <source>
        <dbReference type="PROSITE-ProRule" id="PRU10141"/>
    </source>
</evidence>
<dbReference type="SMART" id="SM00240">
    <property type="entry name" value="FHA"/>
    <property type="match status" value="1"/>
</dbReference>
<dbReference type="Gene3D" id="2.60.200.20">
    <property type="match status" value="1"/>
</dbReference>
<evidence type="ECO:0008006" key="10">
    <source>
        <dbReference type="Google" id="ProtNLM"/>
    </source>
</evidence>
<comment type="similarity">
    <text evidence="1">Belongs to the protein kinase superfamily. CAMK Ser/Thr protein kinase family. CHEK2 subfamily.</text>
</comment>
<dbReference type="PANTHER" id="PTHR24347">
    <property type="entry name" value="SERINE/THREONINE-PROTEIN KINASE"/>
    <property type="match status" value="1"/>
</dbReference>
<accession>A0A9P8PLE0</accession>
<organism evidence="8 9">
    <name type="scientific">Wickerhamomyces mucosus</name>
    <dbReference type="NCBI Taxonomy" id="1378264"/>
    <lineage>
        <taxon>Eukaryota</taxon>
        <taxon>Fungi</taxon>
        <taxon>Dikarya</taxon>
        <taxon>Ascomycota</taxon>
        <taxon>Saccharomycotina</taxon>
        <taxon>Saccharomycetes</taxon>
        <taxon>Phaffomycetales</taxon>
        <taxon>Wickerhamomycetaceae</taxon>
        <taxon>Wickerhamomyces</taxon>
    </lineage>
</organism>
<dbReference type="InterPro" id="IPR011009">
    <property type="entry name" value="Kinase-like_dom_sf"/>
</dbReference>
<keyword evidence="5" id="KW-0418">Kinase</keyword>
<dbReference type="Gene3D" id="1.10.510.10">
    <property type="entry name" value="Transferase(Phosphotransferase) domain 1"/>
    <property type="match status" value="1"/>
</dbReference>
<feature type="domain" description="Protein kinase" evidence="7">
    <location>
        <begin position="157"/>
        <end position="429"/>
    </location>
</feature>
<keyword evidence="3 4" id="KW-0067">ATP-binding</keyword>
<evidence type="ECO:0000259" key="7">
    <source>
        <dbReference type="PROSITE" id="PS50011"/>
    </source>
</evidence>
<evidence type="ECO:0000313" key="8">
    <source>
        <dbReference type="EMBL" id="KAH3674192.1"/>
    </source>
</evidence>
<dbReference type="InterPro" id="IPR008984">
    <property type="entry name" value="SMAD_FHA_dom_sf"/>
</dbReference>
<dbReference type="InterPro" id="IPR017441">
    <property type="entry name" value="Protein_kinase_ATP_BS"/>
</dbReference>
<dbReference type="SUPFAM" id="SSF49879">
    <property type="entry name" value="SMAD/FHA domain"/>
    <property type="match status" value="1"/>
</dbReference>
<keyword evidence="5" id="KW-0723">Serine/threonine-protein kinase</keyword>
<dbReference type="InterPro" id="IPR008271">
    <property type="entry name" value="Ser/Thr_kinase_AS"/>
</dbReference>
<dbReference type="EMBL" id="JAEUBF010000905">
    <property type="protein sequence ID" value="KAH3674192.1"/>
    <property type="molecule type" value="Genomic_DNA"/>
</dbReference>
<evidence type="ECO:0000256" key="5">
    <source>
        <dbReference type="RuleBase" id="RU000304"/>
    </source>
</evidence>
<dbReference type="Proteomes" id="UP000769528">
    <property type="component" value="Unassembled WGS sequence"/>
</dbReference>
<reference evidence="8" key="2">
    <citation type="submission" date="2021-01" db="EMBL/GenBank/DDBJ databases">
        <authorList>
            <person name="Schikora-Tamarit M.A."/>
        </authorList>
    </citation>
    <scope>NUCLEOTIDE SEQUENCE</scope>
    <source>
        <strain evidence="8">CBS6341</strain>
    </source>
</reference>
<evidence type="ECO:0000313" key="9">
    <source>
        <dbReference type="Proteomes" id="UP000769528"/>
    </source>
</evidence>
<dbReference type="Pfam" id="PF00069">
    <property type="entry name" value="Pkinase"/>
    <property type="match status" value="1"/>
</dbReference>
<dbReference type="GO" id="GO:0005524">
    <property type="term" value="F:ATP binding"/>
    <property type="evidence" value="ECO:0007669"/>
    <property type="project" value="UniProtKB-UniRule"/>
</dbReference>
<dbReference type="Pfam" id="PF00498">
    <property type="entry name" value="FHA"/>
    <property type="match status" value="1"/>
</dbReference>
<dbReference type="InterPro" id="IPR000719">
    <property type="entry name" value="Prot_kinase_dom"/>
</dbReference>
<evidence type="ECO:0000256" key="3">
    <source>
        <dbReference type="ARBA" id="ARBA00022840"/>
    </source>
</evidence>
<dbReference type="CDD" id="cd22670">
    <property type="entry name" value="FHA_MEK1-like"/>
    <property type="match status" value="1"/>
</dbReference>